<evidence type="ECO:0000313" key="6">
    <source>
        <dbReference type="Proteomes" id="UP001140562"/>
    </source>
</evidence>
<evidence type="ECO:0000256" key="1">
    <source>
        <dbReference type="ARBA" id="ARBA00005495"/>
    </source>
</evidence>
<evidence type="ECO:0000313" key="5">
    <source>
        <dbReference type="EMBL" id="KAJ4331167.1"/>
    </source>
</evidence>
<dbReference type="GO" id="GO:0046872">
    <property type="term" value="F:metal ion binding"/>
    <property type="evidence" value="ECO:0007669"/>
    <property type="project" value="UniProtKB-KW"/>
</dbReference>
<organism evidence="5 6">
    <name type="scientific">Didymella glomerata</name>
    <dbReference type="NCBI Taxonomy" id="749621"/>
    <lineage>
        <taxon>Eukaryota</taxon>
        <taxon>Fungi</taxon>
        <taxon>Dikarya</taxon>
        <taxon>Ascomycota</taxon>
        <taxon>Pezizomycotina</taxon>
        <taxon>Dothideomycetes</taxon>
        <taxon>Pleosporomycetidae</taxon>
        <taxon>Pleosporales</taxon>
        <taxon>Pleosporineae</taxon>
        <taxon>Didymellaceae</taxon>
        <taxon>Didymella</taxon>
    </lineage>
</organism>
<dbReference type="PANTHER" id="PTHR43591:SF110">
    <property type="entry name" value="RHODANESE DOMAIN-CONTAINING PROTEIN"/>
    <property type="match status" value="1"/>
</dbReference>
<comment type="caution">
    <text evidence="5">The sequence shown here is derived from an EMBL/GenBank/DDBJ whole genome shotgun (WGS) entry which is preliminary data.</text>
</comment>
<dbReference type="Pfam" id="PF04828">
    <property type="entry name" value="GFA"/>
    <property type="match status" value="1"/>
</dbReference>
<keyword evidence="2" id="KW-0479">Metal-binding</keyword>
<dbReference type="EMBL" id="JAPEUV010000160">
    <property type="protein sequence ID" value="KAJ4331167.1"/>
    <property type="molecule type" value="Genomic_DNA"/>
</dbReference>
<dbReference type="Gene3D" id="3.90.1590.10">
    <property type="entry name" value="glutathione-dependent formaldehyde- activating enzyme (gfa)"/>
    <property type="match status" value="1"/>
</dbReference>
<dbReference type="PROSITE" id="PS51891">
    <property type="entry name" value="CENP_V_GFA"/>
    <property type="match status" value="1"/>
</dbReference>
<dbReference type="OrthoDB" id="6329284at2759"/>
<name>A0A9W9BW09_9PLEO</name>
<feature type="domain" description="CENP-V/GFA" evidence="4">
    <location>
        <begin position="312"/>
        <end position="431"/>
    </location>
</feature>
<dbReference type="InterPro" id="IPR029063">
    <property type="entry name" value="SAM-dependent_MTases_sf"/>
</dbReference>
<dbReference type="SUPFAM" id="SSF53335">
    <property type="entry name" value="S-adenosyl-L-methionine-dependent methyltransferases"/>
    <property type="match status" value="1"/>
</dbReference>
<dbReference type="InterPro" id="IPR006913">
    <property type="entry name" value="CENP-V/GFA"/>
</dbReference>
<evidence type="ECO:0000259" key="4">
    <source>
        <dbReference type="PROSITE" id="PS51891"/>
    </source>
</evidence>
<dbReference type="InterPro" id="IPR011057">
    <property type="entry name" value="Mss4-like_sf"/>
</dbReference>
<dbReference type="GO" id="GO:0016846">
    <property type="term" value="F:carbon-sulfur lyase activity"/>
    <property type="evidence" value="ECO:0007669"/>
    <property type="project" value="InterPro"/>
</dbReference>
<dbReference type="Gene3D" id="3.40.50.150">
    <property type="entry name" value="Vaccinia Virus protein VP39"/>
    <property type="match status" value="1"/>
</dbReference>
<reference evidence="5" key="1">
    <citation type="submission" date="2022-10" db="EMBL/GenBank/DDBJ databases">
        <title>Tapping the CABI collections for fungal endophytes: first genome assemblies for Collariella, Neodidymelliopsis, Ascochyta clinopodiicola, Didymella pomorum, Didymosphaeria variabile, Neocosmospora piperis and Neocucurbitaria cava.</title>
        <authorList>
            <person name="Hill R."/>
        </authorList>
    </citation>
    <scope>NUCLEOTIDE SEQUENCE</scope>
    <source>
        <strain evidence="5">IMI 360193</strain>
    </source>
</reference>
<sequence length="453" mass="50698">MASKRQADGAIKFYENRAANYDDTWHDDFTSRFMTYVDFEPGQHVLDLACGTGLLTFLEADAVGPSGRVIGVDVTPSMLGVAQFKARKAGDKYTNVTFLKGDVLHLEEMEELKDIKFDVITVASALVLFPDPKTAIEHWSHFLKPGGILALDATHPRNLVAGMVLERVARRLDLEVPYNRSWSNSESTLKDVLESAGLEVEKVATVENQAGYGRRSYDMEQWDDFFVENVIMKDVTRTFANNDIRRKAQGVYKEEWEKLAIDGKVEEVDAVFLGVARKCKSSISDLKYLADIHTAADGSRYVPKTVDDGIVFKGSCRCGGVQYTSTARPKDIVFCHCRACQQLSGSAYLPFTGVPRGALTFTEESNREILKLSDIAERSFCSRCGTPISMIYSFYENEISLTMSSVDLESMRCEPPKVRKHIFLREKAPWLVLGDDGAERWGTSEDAHLIQSK</sequence>
<gene>
    <name evidence="5" type="ORF">N0V87_009395</name>
</gene>
<keyword evidence="3" id="KW-0862">Zinc</keyword>
<protein>
    <recommendedName>
        <fullName evidence="4">CENP-V/GFA domain-containing protein</fullName>
    </recommendedName>
</protein>
<evidence type="ECO:0000256" key="2">
    <source>
        <dbReference type="ARBA" id="ARBA00022723"/>
    </source>
</evidence>
<dbReference type="Proteomes" id="UP001140562">
    <property type="component" value="Unassembled WGS sequence"/>
</dbReference>
<evidence type="ECO:0000256" key="3">
    <source>
        <dbReference type="ARBA" id="ARBA00022833"/>
    </source>
</evidence>
<dbReference type="Pfam" id="PF13847">
    <property type="entry name" value="Methyltransf_31"/>
    <property type="match status" value="1"/>
</dbReference>
<proteinExistence type="inferred from homology"/>
<keyword evidence="6" id="KW-1185">Reference proteome</keyword>
<comment type="similarity">
    <text evidence="1">Belongs to the Gfa family.</text>
</comment>
<dbReference type="CDD" id="cd02440">
    <property type="entry name" value="AdoMet_MTases"/>
    <property type="match status" value="1"/>
</dbReference>
<dbReference type="PANTHER" id="PTHR43591">
    <property type="entry name" value="METHYLTRANSFERASE"/>
    <property type="match status" value="1"/>
</dbReference>
<accession>A0A9W9BW09</accession>
<dbReference type="AlphaFoldDB" id="A0A9W9BW09"/>
<dbReference type="SUPFAM" id="SSF51316">
    <property type="entry name" value="Mss4-like"/>
    <property type="match status" value="1"/>
</dbReference>
<dbReference type="InterPro" id="IPR025714">
    <property type="entry name" value="Methyltranfer_dom"/>
</dbReference>